<dbReference type="Gene3D" id="2.20.25.530">
    <property type="match status" value="1"/>
</dbReference>
<comment type="function">
    <text evidence="4">Non catalytic subunit of RNase H2, an endonuclease that specifically degrades the RNA of RNA:DNA hybrids. Participates in DNA replication, possibly by mediating the removal of lagging-strand Okazaki fragment RNA primers during DNA replication. Mediates the excision of single ribonucleotides from DNA:RNA duplexes.</text>
</comment>
<keyword evidence="3" id="KW-0539">Nucleus</keyword>
<dbReference type="GO" id="GO:0032299">
    <property type="term" value="C:ribonuclease H2 complex"/>
    <property type="evidence" value="ECO:0007669"/>
    <property type="project" value="InterPro"/>
</dbReference>
<organism evidence="8 9">
    <name type="scientific">Diversispora eburnea</name>
    <dbReference type="NCBI Taxonomy" id="1213867"/>
    <lineage>
        <taxon>Eukaryota</taxon>
        <taxon>Fungi</taxon>
        <taxon>Fungi incertae sedis</taxon>
        <taxon>Mucoromycota</taxon>
        <taxon>Glomeromycotina</taxon>
        <taxon>Glomeromycetes</taxon>
        <taxon>Diversisporales</taxon>
        <taxon>Diversisporaceae</taxon>
        <taxon>Diversispora</taxon>
    </lineage>
</organism>
<evidence type="ECO:0000259" key="6">
    <source>
        <dbReference type="Pfam" id="PF09468"/>
    </source>
</evidence>
<comment type="caution">
    <text evidence="8">The sequence shown here is derived from an EMBL/GenBank/DDBJ whole genome shotgun (WGS) entry which is preliminary data.</text>
</comment>
<reference evidence="8" key="1">
    <citation type="submission" date="2021-06" db="EMBL/GenBank/DDBJ databases">
        <authorList>
            <person name="Kallberg Y."/>
            <person name="Tangrot J."/>
            <person name="Rosling A."/>
        </authorList>
    </citation>
    <scope>NUCLEOTIDE SEQUENCE</scope>
    <source>
        <strain evidence="8">AZ414A</strain>
    </source>
</reference>
<dbReference type="OrthoDB" id="29098at2759"/>
<dbReference type="InterPro" id="IPR019024">
    <property type="entry name" value="RNase_H2_suB_wHTH"/>
</dbReference>
<protein>
    <recommendedName>
        <fullName evidence="2">Ribonuclease H2 subunit B</fullName>
    </recommendedName>
    <alternativeName>
        <fullName evidence="5">Ribonuclease HI subunit B</fullName>
    </alternativeName>
</protein>
<feature type="domain" description="Rnh202 triple barrel" evidence="7">
    <location>
        <begin position="11"/>
        <end position="69"/>
    </location>
</feature>
<feature type="domain" description="Ribonuclease H2 subunit B wHTH" evidence="6">
    <location>
        <begin position="72"/>
        <end position="199"/>
    </location>
</feature>
<sequence length="270" mass="32075">MSQWICQENEENFISISLPHPRTGLPARYIIQDGNLFEAQRIDCSSQNSWFIKDTIQKDGSMILFTRIDPLFLMIPFLENSRRKNLESPGFFLTLEDILDNTDYPSTTRLLTINNILTYMEWICDGKVYRLNDDKMMKWLKGKVTNLLSKFDQHKSLRKLAEQLDNETINDQYRQELRTKFILEVIMEYLPNYWTEQLKKEYKFDELGKWSNQEIFYMTDNTPKYSENKQIEVEDKKPKRKLTPGQTTLAKANKTGMKKLSTFFSKIPKE</sequence>
<name>A0A9N9AAZ1_9GLOM</name>
<dbReference type="GO" id="GO:0005654">
    <property type="term" value="C:nucleoplasm"/>
    <property type="evidence" value="ECO:0007669"/>
    <property type="project" value="TreeGrafter"/>
</dbReference>
<dbReference type="Proteomes" id="UP000789706">
    <property type="component" value="Unassembled WGS sequence"/>
</dbReference>
<evidence type="ECO:0000256" key="2">
    <source>
        <dbReference type="ARBA" id="ARBA00019062"/>
    </source>
</evidence>
<dbReference type="PANTHER" id="PTHR13383">
    <property type="entry name" value="RIBONUCLEASE H2 SUBUNIT B"/>
    <property type="match status" value="1"/>
</dbReference>
<accession>A0A9N9AAZ1</accession>
<evidence type="ECO:0000256" key="5">
    <source>
        <dbReference type="ARBA" id="ARBA00033464"/>
    </source>
</evidence>
<dbReference type="GO" id="GO:0006401">
    <property type="term" value="P:RNA catabolic process"/>
    <property type="evidence" value="ECO:0007669"/>
    <property type="project" value="TreeGrafter"/>
</dbReference>
<keyword evidence="9" id="KW-1185">Reference proteome</keyword>
<evidence type="ECO:0000259" key="7">
    <source>
        <dbReference type="Pfam" id="PF17745"/>
    </source>
</evidence>
<evidence type="ECO:0000313" key="9">
    <source>
        <dbReference type="Proteomes" id="UP000789706"/>
    </source>
</evidence>
<dbReference type="InterPro" id="IPR040456">
    <property type="entry name" value="RNase_H2_suB"/>
</dbReference>
<evidence type="ECO:0000256" key="4">
    <source>
        <dbReference type="ARBA" id="ARBA00024778"/>
    </source>
</evidence>
<evidence type="ECO:0000313" key="8">
    <source>
        <dbReference type="EMBL" id="CAG8522742.1"/>
    </source>
</evidence>
<dbReference type="Pfam" id="PF09468">
    <property type="entry name" value="RNase_H2-Ydr279"/>
    <property type="match status" value="1"/>
</dbReference>
<dbReference type="InterPro" id="IPR041195">
    <property type="entry name" value="Rnh202_N"/>
</dbReference>
<dbReference type="Pfam" id="PF17745">
    <property type="entry name" value="Ydr279_N"/>
    <property type="match status" value="1"/>
</dbReference>
<dbReference type="CDD" id="cd09270">
    <property type="entry name" value="RNase_H2-B"/>
    <property type="match status" value="1"/>
</dbReference>
<dbReference type="Gene3D" id="1.10.20.120">
    <property type="match status" value="1"/>
</dbReference>
<evidence type="ECO:0000256" key="1">
    <source>
        <dbReference type="ARBA" id="ARBA00004123"/>
    </source>
</evidence>
<proteinExistence type="predicted"/>
<comment type="subcellular location">
    <subcellularLocation>
        <location evidence="1">Nucleus</location>
    </subcellularLocation>
</comment>
<gene>
    <name evidence="8" type="ORF">DEBURN_LOCUS5747</name>
</gene>
<evidence type="ECO:0000256" key="3">
    <source>
        <dbReference type="ARBA" id="ARBA00023242"/>
    </source>
</evidence>
<dbReference type="AlphaFoldDB" id="A0A9N9AAZ1"/>
<dbReference type="EMBL" id="CAJVPK010000530">
    <property type="protein sequence ID" value="CAG8522742.1"/>
    <property type="molecule type" value="Genomic_DNA"/>
</dbReference>
<dbReference type="PANTHER" id="PTHR13383:SF11">
    <property type="entry name" value="RIBONUCLEASE H2 SUBUNIT B"/>
    <property type="match status" value="1"/>
</dbReference>